<reference evidence="3" key="1">
    <citation type="journal article" date="2014" name="Genome Announc.">
        <title>Draft Genome Sequences of Marine Flavobacterium Nonlabens Strains NR17, NR24, NR27, NR32, NR33, and Ara13.</title>
        <authorList>
            <person name="Nakanishi M."/>
            <person name="Meirelles P."/>
            <person name="Suzuki R."/>
            <person name="Takatani N."/>
            <person name="Mino S."/>
            <person name="Suda W."/>
            <person name="Oshima K."/>
            <person name="Hattori M."/>
            <person name="Ohkuma M."/>
            <person name="Hosokawa M."/>
            <person name="Miyashita K."/>
            <person name="Thompson F.L."/>
            <person name="Niwa A."/>
            <person name="Sawabe T."/>
            <person name="Sawabe T."/>
        </authorList>
    </citation>
    <scope>NUCLEOTIDE SEQUENCE [LARGE SCALE GENOMIC DNA]</scope>
    <source>
        <strain evidence="3">JCM 19294</strain>
    </source>
</reference>
<name>A0A090Q5P4_9FLAO</name>
<dbReference type="eggNOG" id="COG0050">
    <property type="taxonomic scope" value="Bacteria"/>
</dbReference>
<evidence type="ECO:0000313" key="3">
    <source>
        <dbReference type="EMBL" id="GAK97477.1"/>
    </source>
</evidence>
<keyword evidence="1" id="KW-0547">Nucleotide-binding</keyword>
<dbReference type="GO" id="GO:0005525">
    <property type="term" value="F:GTP binding"/>
    <property type="evidence" value="ECO:0007669"/>
    <property type="project" value="UniProtKB-KW"/>
</dbReference>
<evidence type="ECO:0008006" key="5">
    <source>
        <dbReference type="Google" id="ProtNLM"/>
    </source>
</evidence>
<keyword evidence="2" id="KW-0342">GTP-binding</keyword>
<dbReference type="AlphaFoldDB" id="A0A090Q5P4"/>
<organism evidence="3 4">
    <name type="scientific">Nonlabens tegetincola</name>
    <dbReference type="NCBI Taxonomy" id="323273"/>
    <lineage>
        <taxon>Bacteria</taxon>
        <taxon>Pseudomonadati</taxon>
        <taxon>Bacteroidota</taxon>
        <taxon>Flavobacteriia</taxon>
        <taxon>Flavobacteriales</taxon>
        <taxon>Flavobacteriaceae</taxon>
        <taxon>Nonlabens</taxon>
    </lineage>
</organism>
<evidence type="ECO:0000256" key="2">
    <source>
        <dbReference type="ARBA" id="ARBA00023134"/>
    </source>
</evidence>
<sequence length="165" mass="19528">MIIRKEIKDDNELYLYFNGKLIYKRWLNLGYGKVFDTYTFGKYTDYSITDFDLEETPELIHIKAKLTLVSTEQGGRKTGIKSGYRPNHVFEYQTNGQFKYGYMGDIQFEKDEWILPGETKEVLVRFLSRQPIDEYMDIGRKWWIHEGPNKIGEAEIIGIEFPESE</sequence>
<protein>
    <recommendedName>
        <fullName evidence="5">Translation elongation factor EFTu/EF1A C-terminal domain-containing protein</fullName>
    </recommendedName>
</protein>
<dbReference type="InterPro" id="IPR009001">
    <property type="entry name" value="Transl_elong_EF1A/Init_IF2_C"/>
</dbReference>
<dbReference type="Gene3D" id="2.40.30.10">
    <property type="entry name" value="Translation factors"/>
    <property type="match status" value="1"/>
</dbReference>
<dbReference type="Proteomes" id="UP000029221">
    <property type="component" value="Unassembled WGS sequence"/>
</dbReference>
<dbReference type="RefSeq" id="WP_042279134.1">
    <property type="nucleotide sequence ID" value="NZ_BBML01000006.1"/>
</dbReference>
<dbReference type="EMBL" id="BBML01000006">
    <property type="protein sequence ID" value="GAK97477.1"/>
    <property type="molecule type" value="Genomic_DNA"/>
</dbReference>
<keyword evidence="4" id="KW-1185">Reference proteome</keyword>
<evidence type="ECO:0000313" key="4">
    <source>
        <dbReference type="Proteomes" id="UP000029221"/>
    </source>
</evidence>
<dbReference type="SUPFAM" id="SSF50465">
    <property type="entry name" value="EF-Tu/eEF-1alpha/eIF2-gamma C-terminal domain"/>
    <property type="match status" value="1"/>
</dbReference>
<gene>
    <name evidence="3" type="ORF">JCM19294_13</name>
</gene>
<comment type="caution">
    <text evidence="3">The sequence shown here is derived from an EMBL/GenBank/DDBJ whole genome shotgun (WGS) entry which is preliminary data.</text>
</comment>
<evidence type="ECO:0000256" key="1">
    <source>
        <dbReference type="ARBA" id="ARBA00022741"/>
    </source>
</evidence>
<accession>A0A090Q5P4</accession>
<proteinExistence type="predicted"/>